<accession>A0ACC1X599</accession>
<protein>
    <submittedName>
        <fullName evidence="1">Pectinesterase inhibitor</fullName>
    </submittedName>
</protein>
<evidence type="ECO:0000313" key="1">
    <source>
        <dbReference type="EMBL" id="KAJ4705818.1"/>
    </source>
</evidence>
<comment type="caution">
    <text evidence="1">The sequence shown here is derived from an EMBL/GenBank/DDBJ whole genome shotgun (WGS) entry which is preliminary data.</text>
</comment>
<evidence type="ECO:0000313" key="2">
    <source>
        <dbReference type="Proteomes" id="UP001164539"/>
    </source>
</evidence>
<gene>
    <name evidence="1" type="ORF">OWV82_019555</name>
</gene>
<organism evidence="1 2">
    <name type="scientific">Melia azedarach</name>
    <name type="common">Chinaberry tree</name>
    <dbReference type="NCBI Taxonomy" id="155640"/>
    <lineage>
        <taxon>Eukaryota</taxon>
        <taxon>Viridiplantae</taxon>
        <taxon>Streptophyta</taxon>
        <taxon>Embryophyta</taxon>
        <taxon>Tracheophyta</taxon>
        <taxon>Spermatophyta</taxon>
        <taxon>Magnoliopsida</taxon>
        <taxon>eudicotyledons</taxon>
        <taxon>Gunneridae</taxon>
        <taxon>Pentapetalae</taxon>
        <taxon>rosids</taxon>
        <taxon>malvids</taxon>
        <taxon>Sapindales</taxon>
        <taxon>Meliaceae</taxon>
        <taxon>Melia</taxon>
    </lineage>
</organism>
<name>A0ACC1X599_MELAZ</name>
<proteinExistence type="predicted"/>
<sequence length="190" mass="20988">MANISLTYLFHGLLLSFFLLLLTHNLVRADEKLIEQKCRDTETPTLCIQCIKSDPGGEKANSTTAIASIVINCISNHAGVLIKNVSDLAAAYSSDKKFAAVCEDCRKGYTRARKSLSTATANLKKGDYDNANHYVIVALDDDYVRSCEPGLQPYEFGIVPPGVFYQIRVYEDLSGIAMTIIDRLLAYKQP</sequence>
<dbReference type="Proteomes" id="UP001164539">
    <property type="component" value="Chromosome 11"/>
</dbReference>
<keyword evidence="2" id="KW-1185">Reference proteome</keyword>
<dbReference type="EMBL" id="CM051404">
    <property type="protein sequence ID" value="KAJ4705818.1"/>
    <property type="molecule type" value="Genomic_DNA"/>
</dbReference>
<reference evidence="1 2" key="1">
    <citation type="journal article" date="2023" name="Science">
        <title>Complex scaffold remodeling in plant triterpene biosynthesis.</title>
        <authorList>
            <person name="De La Pena R."/>
            <person name="Hodgson H."/>
            <person name="Liu J.C."/>
            <person name="Stephenson M.J."/>
            <person name="Martin A.C."/>
            <person name="Owen C."/>
            <person name="Harkess A."/>
            <person name="Leebens-Mack J."/>
            <person name="Jimenez L.E."/>
            <person name="Osbourn A."/>
            <person name="Sattely E.S."/>
        </authorList>
    </citation>
    <scope>NUCLEOTIDE SEQUENCE [LARGE SCALE GENOMIC DNA]</scope>
    <source>
        <strain evidence="2">cv. JPN11</strain>
        <tissue evidence="1">Leaf</tissue>
    </source>
</reference>